<keyword evidence="2" id="KW-0614">Plasmid</keyword>
<evidence type="ECO:0000259" key="1">
    <source>
        <dbReference type="Pfam" id="PF24960"/>
    </source>
</evidence>
<keyword evidence="2" id="KW-0946">Virion</keyword>
<accession>A0A386PRJ9</accession>
<name>A0A386PRJ9_9SPIR</name>
<dbReference type="OrthoDB" id="351070at2"/>
<dbReference type="KEGG" id="btur:DB313_06150"/>
<dbReference type="AlphaFoldDB" id="A0A386PRJ9"/>
<dbReference type="RefSeq" id="WP_120105001.1">
    <property type="nucleotide sequence ID" value="NZ_CP028890.1"/>
</dbReference>
<reference evidence="2 3" key="1">
    <citation type="journal article" date="2018" name="Infect. Genet. Evol.">
        <title>Genome-wide analysis of Borrelia turcica and 'Candidatus Borrelia tachyglossi' shows relapsing fever-like genomes with unique genomic links to Lyme disease Borrelia.</title>
        <authorList>
            <person name="Gofton A.W."/>
            <person name="Margos G."/>
            <person name="Fingerle V."/>
            <person name="Hepner S."/>
            <person name="Loh S.M."/>
            <person name="Ryan U."/>
            <person name="Irwin P."/>
            <person name="Oskam C.L."/>
        </authorList>
    </citation>
    <scope>NUCLEOTIDE SEQUENCE [LARGE SCALE GENOMIC DNA]</scope>
    <source>
        <strain evidence="2 3">IST7</strain>
        <plasmid evidence="2">lp34</plasmid>
    </source>
</reference>
<evidence type="ECO:0000313" key="3">
    <source>
        <dbReference type="Proteomes" id="UP000275571"/>
    </source>
</evidence>
<proteinExistence type="predicted"/>
<protein>
    <submittedName>
        <fullName evidence="2">p23 cell envelope protein</fullName>
    </submittedName>
</protein>
<feature type="domain" description="Outer surface lipoprotein BB0158" evidence="1">
    <location>
        <begin position="56"/>
        <end position="244"/>
    </location>
</feature>
<dbReference type="PROSITE" id="PS51257">
    <property type="entry name" value="PROKAR_LIPOPROTEIN"/>
    <property type="match status" value="1"/>
</dbReference>
<dbReference type="InterPro" id="IPR056668">
    <property type="entry name" value="BB0158-like"/>
</dbReference>
<gene>
    <name evidence="2" type="ORF">DB313_06150</name>
</gene>
<evidence type="ECO:0000313" key="2">
    <source>
        <dbReference type="EMBL" id="AYE37080.1"/>
    </source>
</evidence>
<organism evidence="2 3">
    <name type="scientific">Borrelia turcica IST7</name>
    <dbReference type="NCBI Taxonomy" id="1104446"/>
    <lineage>
        <taxon>Bacteria</taxon>
        <taxon>Pseudomonadati</taxon>
        <taxon>Spirochaetota</taxon>
        <taxon>Spirochaetia</taxon>
        <taxon>Spirochaetales</taxon>
        <taxon>Borreliaceae</taxon>
        <taxon>Borrelia</taxon>
    </lineage>
</organism>
<dbReference type="EMBL" id="CP028890">
    <property type="protein sequence ID" value="AYE37080.1"/>
    <property type="molecule type" value="Genomic_DNA"/>
</dbReference>
<keyword evidence="2" id="KW-0261">Viral envelope protein</keyword>
<dbReference type="Proteomes" id="UP000275571">
    <property type="component" value="Plasmid lp34"/>
</dbReference>
<keyword evidence="3" id="KW-1185">Reference proteome</keyword>
<dbReference type="Pfam" id="PF24960">
    <property type="entry name" value="BB0158"/>
    <property type="match status" value="1"/>
</dbReference>
<sequence>MRKPALLILIVMVACNIGKEDVAFVEESSAGVVDVSSPSRVASVEEGVSFEVSEGKTKRCLSASHWAAFWITCSTCYVNWIKIKPVDIKSRKGKVIKSLKGRLGYSFSITPLKYNNESNKYVMPLIMFESLDSSNSVEVVSFMLTDYLELNFNKRGGTFEIPRVEKSAENPGRNVYPFGILNIGNPSGGEEVIGAIARQYKGGRWESLRAKIRVKVEEKVKVYSITLDAKLFNEFMKEVFARYPDVASENKKFRIPV</sequence>
<geneLocation type="plasmid" evidence="2 3">
    <name>lp34</name>
</geneLocation>